<evidence type="ECO:0000313" key="1">
    <source>
        <dbReference type="EMBL" id="RWX47760.1"/>
    </source>
</evidence>
<protein>
    <submittedName>
        <fullName evidence="1">Uncharacterized protein</fullName>
    </submittedName>
</protein>
<dbReference type="Proteomes" id="UP000287853">
    <property type="component" value="Unassembled WGS sequence"/>
</dbReference>
<sequence>MRGLNTQLLQCFGCQAFKWSNGDCLAGEYTGLGLGVHTAPQFDQLATFNQFFQGTGHLSLAAKRIVFGAQQYVAFLQRHRAFNSFNSLHYFFEETF</sequence>
<reference evidence="1 2" key="1">
    <citation type="submission" date="2017-01" db="EMBL/GenBank/DDBJ databases">
        <title>The cable genome- insights into the physiology and evolution of filamentous bacteria capable of sulfide oxidation via long distance electron transfer.</title>
        <authorList>
            <person name="Schreiber L."/>
            <person name="Bjerg J.T."/>
            <person name="Boggild A."/>
            <person name="Van De Vossenberg J."/>
            <person name="Meysman F."/>
            <person name="Nielsen L.P."/>
            <person name="Schramm A."/>
            <person name="Kjeldsen K.U."/>
        </authorList>
    </citation>
    <scope>NUCLEOTIDE SEQUENCE [LARGE SCALE GENOMIC DNA]</scope>
    <source>
        <strain evidence="1">MCF</strain>
    </source>
</reference>
<dbReference type="EMBL" id="MTKO01000027">
    <property type="protein sequence ID" value="RWX47760.1"/>
    <property type="molecule type" value="Genomic_DNA"/>
</dbReference>
<proteinExistence type="predicted"/>
<gene>
    <name evidence="1" type="ORF">H206_05648</name>
</gene>
<comment type="caution">
    <text evidence="1">The sequence shown here is derived from an EMBL/GenBank/DDBJ whole genome shotgun (WGS) entry which is preliminary data.</text>
</comment>
<evidence type="ECO:0000313" key="2">
    <source>
        <dbReference type="Proteomes" id="UP000287853"/>
    </source>
</evidence>
<keyword evidence="2" id="KW-1185">Reference proteome</keyword>
<dbReference type="AlphaFoldDB" id="A0A3S3UDN1"/>
<accession>A0A3S3UDN1</accession>
<organism evidence="1 2">
    <name type="scientific">Candidatus Electrothrix aarhusensis</name>
    <dbReference type="NCBI Taxonomy" id="1859131"/>
    <lineage>
        <taxon>Bacteria</taxon>
        <taxon>Pseudomonadati</taxon>
        <taxon>Thermodesulfobacteriota</taxon>
        <taxon>Desulfobulbia</taxon>
        <taxon>Desulfobulbales</taxon>
        <taxon>Desulfobulbaceae</taxon>
        <taxon>Candidatus Electrothrix</taxon>
    </lineage>
</organism>
<name>A0A3S3UDN1_9BACT</name>